<proteinExistence type="predicted"/>
<dbReference type="Pfam" id="PF08450">
    <property type="entry name" value="SGL"/>
    <property type="match status" value="1"/>
</dbReference>
<accession>A0ABQ9X6N3</accession>
<protein>
    <submittedName>
        <fullName evidence="2">SMP-30/Gluconolaconase/LRE domain protein</fullName>
    </submittedName>
</protein>
<organism evidence="2 3">
    <name type="scientific">Blattamonas nauphoetae</name>
    <dbReference type="NCBI Taxonomy" id="2049346"/>
    <lineage>
        <taxon>Eukaryota</taxon>
        <taxon>Metamonada</taxon>
        <taxon>Preaxostyla</taxon>
        <taxon>Oxymonadida</taxon>
        <taxon>Blattamonas</taxon>
    </lineage>
</organism>
<gene>
    <name evidence="2" type="ORF">BLNAU_17824</name>
</gene>
<dbReference type="PANTHER" id="PTHR47572">
    <property type="entry name" value="LIPOPROTEIN-RELATED"/>
    <property type="match status" value="1"/>
</dbReference>
<dbReference type="Gene3D" id="2.120.10.30">
    <property type="entry name" value="TolB, C-terminal domain"/>
    <property type="match status" value="1"/>
</dbReference>
<dbReference type="SUPFAM" id="SSF63829">
    <property type="entry name" value="Calcium-dependent phosphotriesterase"/>
    <property type="match status" value="1"/>
</dbReference>
<evidence type="ECO:0000313" key="2">
    <source>
        <dbReference type="EMBL" id="KAK2947263.1"/>
    </source>
</evidence>
<evidence type="ECO:0000313" key="3">
    <source>
        <dbReference type="Proteomes" id="UP001281761"/>
    </source>
</evidence>
<evidence type="ECO:0000259" key="1">
    <source>
        <dbReference type="Pfam" id="PF08450"/>
    </source>
</evidence>
<dbReference type="InterPro" id="IPR013658">
    <property type="entry name" value="SGL"/>
</dbReference>
<dbReference type="Proteomes" id="UP001281761">
    <property type="component" value="Unassembled WGS sequence"/>
</dbReference>
<reference evidence="2 3" key="1">
    <citation type="journal article" date="2022" name="bioRxiv">
        <title>Genomics of Preaxostyla Flagellates Illuminates Evolutionary Transitions and the Path Towards Mitochondrial Loss.</title>
        <authorList>
            <person name="Novak L.V.F."/>
            <person name="Treitli S.C."/>
            <person name="Pyrih J."/>
            <person name="Halakuc P."/>
            <person name="Pipaliya S.V."/>
            <person name="Vacek V."/>
            <person name="Brzon O."/>
            <person name="Soukal P."/>
            <person name="Eme L."/>
            <person name="Dacks J.B."/>
            <person name="Karnkowska A."/>
            <person name="Elias M."/>
            <person name="Hampl V."/>
        </authorList>
    </citation>
    <scope>NUCLEOTIDE SEQUENCE [LARGE SCALE GENOMIC DNA]</scope>
    <source>
        <strain evidence="2">NAU3</strain>
        <tissue evidence="2">Gut</tissue>
    </source>
</reference>
<dbReference type="InterPro" id="IPR011042">
    <property type="entry name" value="6-blade_b-propeller_TolB-like"/>
</dbReference>
<keyword evidence="3" id="KW-1185">Reference proteome</keyword>
<name>A0ABQ9X6N3_9EUKA</name>
<feature type="domain" description="SMP-30/Gluconolactonase/LRE-like region" evidence="1">
    <location>
        <begin position="29"/>
        <end position="268"/>
    </location>
</feature>
<comment type="caution">
    <text evidence="2">The sequence shown here is derived from an EMBL/GenBank/DDBJ whole genome shotgun (WGS) entry which is preliminary data.</text>
</comment>
<dbReference type="PANTHER" id="PTHR47572:SF5">
    <property type="entry name" value="BLR2277 PROTEIN"/>
    <property type="match status" value="1"/>
</dbReference>
<sequence length="279" mass="30033">MDIVFQGGNQIASPALSENHLVIASTGSGEVFRINLEEKVAMSTPLRGSPSGVAYDSQGSMVVADLSSKAIMTQEDKEMSILVCDFEGSSFKGPNTICFDLEGTMYFTDSGPFGETNLFNATGSLFSIDKDGQHLQPMILNALAYPSGITYSSHDGCLYICETMTNRLLRGTQFPQGVWHFSVFHQFSGSMGPMAVAIHPSNGNIYVGMFDFMRPHDRMAEEAEEEGGSEGVIGIISPQGDLTDLLSVPGTQITGLCFGDDAKLYITESSSNTVYSCQC</sequence>
<dbReference type="EMBL" id="JARBJD010000206">
    <property type="protein sequence ID" value="KAK2947263.1"/>
    <property type="molecule type" value="Genomic_DNA"/>
</dbReference>
<dbReference type="InterPro" id="IPR051262">
    <property type="entry name" value="SMP-30/CGR1_Lactonase"/>
</dbReference>